<accession>A0A2P2JUV4</accession>
<sequence length="126" mass="14602">MFNKHGLVCQLNYAYCNYENFYPLNRCLPEIFNIKMAIKEESTNFSFCWPLPQNWNVFITFPNIVVFPELVHSIIHSPFSEESASDNEGGVDGGPAHDQPVDEFQRTFLRSKRSVIHGDLLRRYGV</sequence>
<dbReference type="AlphaFoldDB" id="A0A2P2JUV4"/>
<reference evidence="2" key="1">
    <citation type="submission" date="2018-02" db="EMBL/GenBank/DDBJ databases">
        <title>Rhizophora mucronata_Transcriptome.</title>
        <authorList>
            <person name="Meera S.P."/>
            <person name="Sreeshan A."/>
            <person name="Augustine A."/>
        </authorList>
    </citation>
    <scope>NUCLEOTIDE SEQUENCE</scope>
    <source>
        <tissue evidence="2">Leaf</tissue>
    </source>
</reference>
<proteinExistence type="predicted"/>
<protein>
    <submittedName>
        <fullName evidence="2">Uncharacterized protein</fullName>
    </submittedName>
</protein>
<organism evidence="2">
    <name type="scientific">Rhizophora mucronata</name>
    <name type="common">Asiatic mangrove</name>
    <dbReference type="NCBI Taxonomy" id="61149"/>
    <lineage>
        <taxon>Eukaryota</taxon>
        <taxon>Viridiplantae</taxon>
        <taxon>Streptophyta</taxon>
        <taxon>Embryophyta</taxon>
        <taxon>Tracheophyta</taxon>
        <taxon>Spermatophyta</taxon>
        <taxon>Magnoliopsida</taxon>
        <taxon>eudicotyledons</taxon>
        <taxon>Gunneridae</taxon>
        <taxon>Pentapetalae</taxon>
        <taxon>rosids</taxon>
        <taxon>fabids</taxon>
        <taxon>Malpighiales</taxon>
        <taxon>Rhizophoraceae</taxon>
        <taxon>Rhizophora</taxon>
    </lineage>
</organism>
<evidence type="ECO:0000256" key="1">
    <source>
        <dbReference type="SAM" id="MobiDB-lite"/>
    </source>
</evidence>
<dbReference type="EMBL" id="GGEC01016756">
    <property type="protein sequence ID" value="MBW97239.1"/>
    <property type="molecule type" value="Transcribed_RNA"/>
</dbReference>
<feature type="region of interest" description="Disordered" evidence="1">
    <location>
        <begin position="80"/>
        <end position="100"/>
    </location>
</feature>
<evidence type="ECO:0000313" key="2">
    <source>
        <dbReference type="EMBL" id="MBW97239.1"/>
    </source>
</evidence>
<name>A0A2P2JUV4_RHIMU</name>